<reference evidence="3" key="1">
    <citation type="submission" date="2023-08" db="EMBL/GenBank/DDBJ databases">
        <authorList>
            <person name="Audoor S."/>
            <person name="Bilcke G."/>
        </authorList>
    </citation>
    <scope>NUCLEOTIDE SEQUENCE</scope>
</reference>
<keyword evidence="4" id="KW-1185">Reference proteome</keyword>
<evidence type="ECO:0000313" key="4">
    <source>
        <dbReference type="Proteomes" id="UP001295423"/>
    </source>
</evidence>
<dbReference type="Proteomes" id="UP001295423">
    <property type="component" value="Unassembled WGS sequence"/>
</dbReference>
<gene>
    <name evidence="3" type="ORF">CYCCA115_LOCUS19771</name>
</gene>
<protein>
    <submittedName>
        <fullName evidence="3">Uncharacterized protein</fullName>
    </submittedName>
</protein>
<comment type="caution">
    <text evidence="3">The sequence shown here is derived from an EMBL/GenBank/DDBJ whole genome shotgun (WGS) entry which is preliminary data.</text>
</comment>
<evidence type="ECO:0000256" key="2">
    <source>
        <dbReference type="SAM" id="Phobius"/>
    </source>
</evidence>
<keyword evidence="2" id="KW-0812">Transmembrane</keyword>
<evidence type="ECO:0000313" key="3">
    <source>
        <dbReference type="EMBL" id="CAJ1962617.1"/>
    </source>
</evidence>
<dbReference type="AlphaFoldDB" id="A0AAD2G564"/>
<proteinExistence type="predicted"/>
<keyword evidence="2" id="KW-1133">Transmembrane helix</keyword>
<dbReference type="Gene3D" id="3.40.30.10">
    <property type="entry name" value="Glutaredoxin"/>
    <property type="match status" value="1"/>
</dbReference>
<evidence type="ECO:0000256" key="1">
    <source>
        <dbReference type="SAM" id="MobiDB-lite"/>
    </source>
</evidence>
<keyword evidence="2" id="KW-0472">Membrane</keyword>
<dbReference type="EMBL" id="CAKOGP040002114">
    <property type="protein sequence ID" value="CAJ1962617.1"/>
    <property type="molecule type" value="Genomic_DNA"/>
</dbReference>
<feature type="transmembrane region" description="Helical" evidence="2">
    <location>
        <begin position="281"/>
        <end position="300"/>
    </location>
</feature>
<name>A0AAD2G564_9STRA</name>
<feature type="region of interest" description="Disordered" evidence="1">
    <location>
        <begin position="106"/>
        <end position="140"/>
    </location>
</feature>
<sequence>MGPPHLLLLVSKSTIGNREQLANQDLVATMMESQGLAAEVVDGADPANRERRNELFGISGLRAKYPQLFAVKSKDEPPTFIGNFETIQELNECGQLNEAHLLGVSESAETKSADTIPSPTPSPTTQEETSRGLSLTEDDVHSTTTQTSIVNINAHLLLLISNLSGNRKQDSNQSQLMQVVRSKGFSRLPIQTLDGSDPEVKERRDELFGISGLRAKYPQLFLVVETPKVSFLPLSWMGTKSRTIFLGDYDTIQAMEKDGSLTEATIFEEMTKPNNNSGGNGWVVLGAHVAVVAAIVVGIVKLQKKK</sequence>
<organism evidence="3 4">
    <name type="scientific">Cylindrotheca closterium</name>
    <dbReference type="NCBI Taxonomy" id="2856"/>
    <lineage>
        <taxon>Eukaryota</taxon>
        <taxon>Sar</taxon>
        <taxon>Stramenopiles</taxon>
        <taxon>Ochrophyta</taxon>
        <taxon>Bacillariophyta</taxon>
        <taxon>Bacillariophyceae</taxon>
        <taxon>Bacillariophycidae</taxon>
        <taxon>Bacillariales</taxon>
        <taxon>Bacillariaceae</taxon>
        <taxon>Cylindrotheca</taxon>
    </lineage>
</organism>
<accession>A0AAD2G564</accession>